<comment type="caution">
    <text evidence="2">The sequence shown here is derived from an EMBL/GenBank/DDBJ whole genome shotgun (WGS) entry which is preliminary data.</text>
</comment>
<name>A0A448X6C0_9PLAT</name>
<feature type="region of interest" description="Disordered" evidence="1">
    <location>
        <begin position="27"/>
        <end position="58"/>
    </location>
</feature>
<reference evidence="2" key="1">
    <citation type="submission" date="2018-11" db="EMBL/GenBank/DDBJ databases">
        <authorList>
            <consortium name="Pathogen Informatics"/>
        </authorList>
    </citation>
    <scope>NUCLEOTIDE SEQUENCE</scope>
</reference>
<evidence type="ECO:0000313" key="2">
    <source>
        <dbReference type="EMBL" id="VEL29213.1"/>
    </source>
</evidence>
<feature type="compositionally biased region" description="Basic and acidic residues" evidence="1">
    <location>
        <begin position="38"/>
        <end position="48"/>
    </location>
</feature>
<protein>
    <submittedName>
        <fullName evidence="2">Uncharacterized protein</fullName>
    </submittedName>
</protein>
<accession>A0A448X6C0</accession>
<keyword evidence="3" id="KW-1185">Reference proteome</keyword>
<dbReference type="Proteomes" id="UP000784294">
    <property type="component" value="Unassembled WGS sequence"/>
</dbReference>
<evidence type="ECO:0000256" key="1">
    <source>
        <dbReference type="SAM" id="MobiDB-lite"/>
    </source>
</evidence>
<dbReference type="AlphaFoldDB" id="A0A448X6C0"/>
<proteinExistence type="predicted"/>
<feature type="compositionally biased region" description="Gly residues" evidence="1">
    <location>
        <begin position="49"/>
        <end position="58"/>
    </location>
</feature>
<dbReference type="EMBL" id="CAAALY010101244">
    <property type="protein sequence ID" value="VEL29213.1"/>
    <property type="molecule type" value="Genomic_DNA"/>
</dbReference>
<evidence type="ECO:0000313" key="3">
    <source>
        <dbReference type="Proteomes" id="UP000784294"/>
    </source>
</evidence>
<sequence length="140" mass="15009">MMQPSSAVGLVAPAPIDTVKSVAKPIGGNRIQLGPGQKRTEHLSRDGLGRSGQSGGTGQKGTNIGLVCQSFCCWLCKLLLFHLDPVNGLDDTNSGKRSLDNLENQSYQSDFKHKVGSTVADVTRFVGTRACRSQARMHQL</sequence>
<organism evidence="2 3">
    <name type="scientific">Protopolystoma xenopodis</name>
    <dbReference type="NCBI Taxonomy" id="117903"/>
    <lineage>
        <taxon>Eukaryota</taxon>
        <taxon>Metazoa</taxon>
        <taxon>Spiralia</taxon>
        <taxon>Lophotrochozoa</taxon>
        <taxon>Platyhelminthes</taxon>
        <taxon>Monogenea</taxon>
        <taxon>Polyopisthocotylea</taxon>
        <taxon>Polystomatidea</taxon>
        <taxon>Polystomatidae</taxon>
        <taxon>Protopolystoma</taxon>
    </lineage>
</organism>
<gene>
    <name evidence="2" type="ORF">PXEA_LOCUS22653</name>
</gene>